<comment type="similarity">
    <text evidence="1">Belongs to the UPF0149 family.</text>
</comment>
<dbReference type="Gene3D" id="1.20.120.740">
    <property type="entry name" value="YgfB uncharacterised protein family UPF0149, PF03695"/>
    <property type="match status" value="1"/>
</dbReference>
<reference evidence="2" key="1">
    <citation type="submission" date="2018-06" db="EMBL/GenBank/DDBJ databases">
        <authorList>
            <person name="Zhirakovskaya E."/>
        </authorList>
    </citation>
    <scope>NUCLEOTIDE SEQUENCE</scope>
</reference>
<gene>
    <name evidence="2" type="ORF">MNBD_GAMMA12-750</name>
</gene>
<dbReference type="InterPro" id="IPR036255">
    <property type="entry name" value="YgfB-like_sf"/>
</dbReference>
<protein>
    <recommendedName>
        <fullName evidence="3">YecA family protein</fullName>
    </recommendedName>
</protein>
<accession>A0A3B0Y615</accession>
<evidence type="ECO:0000313" key="2">
    <source>
        <dbReference type="EMBL" id="VAW75041.1"/>
    </source>
</evidence>
<dbReference type="Pfam" id="PF03695">
    <property type="entry name" value="UPF0149"/>
    <property type="match status" value="1"/>
</dbReference>
<dbReference type="GO" id="GO:0005829">
    <property type="term" value="C:cytosol"/>
    <property type="evidence" value="ECO:0007669"/>
    <property type="project" value="TreeGrafter"/>
</dbReference>
<dbReference type="InterPro" id="IPR011978">
    <property type="entry name" value="YgfB-like"/>
</dbReference>
<dbReference type="PANTHER" id="PTHR37528">
    <property type="entry name" value="UPF0149 PROTEIN YGFB"/>
    <property type="match status" value="1"/>
</dbReference>
<sequence>MQSVEFNSVVEALERAEASVSAAECHGMLTAQLSMASGKGAAECVRHIFVDNCDPSSVLFTEALSVLEQMISHIHTTLNDPDMGFELLLPDEKISMPDRLLSLSEWCQGYLFGLGLAGVSDNKDISSDINEMLQDLVHISHLDLEQAFESEENEKDYVELVEYVRIGVLYLQEECRDLNTETGQ</sequence>
<organism evidence="2">
    <name type="scientific">hydrothermal vent metagenome</name>
    <dbReference type="NCBI Taxonomy" id="652676"/>
    <lineage>
        <taxon>unclassified sequences</taxon>
        <taxon>metagenomes</taxon>
        <taxon>ecological metagenomes</taxon>
    </lineage>
</organism>
<evidence type="ECO:0008006" key="3">
    <source>
        <dbReference type="Google" id="ProtNLM"/>
    </source>
</evidence>
<evidence type="ECO:0000256" key="1">
    <source>
        <dbReference type="ARBA" id="ARBA00038308"/>
    </source>
</evidence>
<dbReference type="SUPFAM" id="SSF101327">
    <property type="entry name" value="YgfB-like"/>
    <property type="match status" value="1"/>
</dbReference>
<dbReference type="AlphaFoldDB" id="A0A3B0Y615"/>
<dbReference type="EMBL" id="UOFL01000073">
    <property type="protein sequence ID" value="VAW75041.1"/>
    <property type="molecule type" value="Genomic_DNA"/>
</dbReference>
<name>A0A3B0Y615_9ZZZZ</name>
<proteinExistence type="inferred from homology"/>
<dbReference type="PANTHER" id="PTHR37528:SF1">
    <property type="entry name" value="UPF0149 PROTEIN YGFB"/>
    <property type="match status" value="1"/>
</dbReference>